<accession>A0AAE0GNA9</accession>
<name>A0AAE0GNA9_9CHLO</name>
<protein>
    <submittedName>
        <fullName evidence="2">Uncharacterized protein</fullName>
    </submittedName>
</protein>
<comment type="caution">
    <text evidence="2">The sequence shown here is derived from an EMBL/GenBank/DDBJ whole genome shotgun (WGS) entry which is preliminary data.</text>
</comment>
<gene>
    <name evidence="2" type="ORF">CYMTET_11644</name>
</gene>
<reference evidence="2 3" key="1">
    <citation type="journal article" date="2015" name="Genome Biol. Evol.">
        <title>Comparative Genomics of a Bacterivorous Green Alga Reveals Evolutionary Causalities and Consequences of Phago-Mixotrophic Mode of Nutrition.</title>
        <authorList>
            <person name="Burns J.A."/>
            <person name="Paasch A."/>
            <person name="Narechania A."/>
            <person name="Kim E."/>
        </authorList>
    </citation>
    <scope>NUCLEOTIDE SEQUENCE [LARGE SCALE GENOMIC DNA]</scope>
    <source>
        <strain evidence="2 3">PLY_AMNH</strain>
    </source>
</reference>
<evidence type="ECO:0000256" key="1">
    <source>
        <dbReference type="SAM" id="MobiDB-lite"/>
    </source>
</evidence>
<evidence type="ECO:0000313" key="2">
    <source>
        <dbReference type="EMBL" id="KAK3280521.1"/>
    </source>
</evidence>
<evidence type="ECO:0000313" key="3">
    <source>
        <dbReference type="Proteomes" id="UP001190700"/>
    </source>
</evidence>
<dbReference type="AlphaFoldDB" id="A0AAE0GNA9"/>
<proteinExistence type="predicted"/>
<dbReference type="Proteomes" id="UP001190700">
    <property type="component" value="Unassembled WGS sequence"/>
</dbReference>
<feature type="compositionally biased region" description="Basic residues" evidence="1">
    <location>
        <begin position="99"/>
        <end position="110"/>
    </location>
</feature>
<dbReference type="EMBL" id="LGRX02004366">
    <property type="protein sequence ID" value="KAK3280521.1"/>
    <property type="molecule type" value="Genomic_DNA"/>
</dbReference>
<sequence>MFAKDVQSPMRRFWDAEVAGDWDYWDYVACSETQTCTATREDWDPAPMHLRQCRVHCSCAVHCVYPYARAAAAPVHPAPQQREPSTSAPLEPSAAGPPRLHKRTEHRSRPRAPSAATAPGDACEIVDEDVYCSNQCMNRGQCMGGFCKCQVAAPHLMHWVLLL</sequence>
<organism evidence="2 3">
    <name type="scientific">Cymbomonas tetramitiformis</name>
    <dbReference type="NCBI Taxonomy" id="36881"/>
    <lineage>
        <taxon>Eukaryota</taxon>
        <taxon>Viridiplantae</taxon>
        <taxon>Chlorophyta</taxon>
        <taxon>Pyramimonadophyceae</taxon>
        <taxon>Pyramimonadales</taxon>
        <taxon>Pyramimonadaceae</taxon>
        <taxon>Cymbomonas</taxon>
    </lineage>
</organism>
<keyword evidence="3" id="KW-1185">Reference proteome</keyword>
<feature type="region of interest" description="Disordered" evidence="1">
    <location>
        <begin position="75"/>
        <end position="118"/>
    </location>
</feature>